<protein>
    <recommendedName>
        <fullName evidence="12">UDP-N-acetylglucosamine 1-carboxyvinyltransferase</fullName>
        <ecNumber evidence="12">2.5.1.7</ecNumber>
    </recommendedName>
    <alternativeName>
        <fullName evidence="12">Enoylpyruvate transferase</fullName>
    </alternativeName>
    <alternativeName>
        <fullName evidence="12">UDP-N-acetylglucosamine enolpyruvyl transferase</fullName>
        <shortName evidence="12">EPT</shortName>
    </alternativeName>
</protein>
<dbReference type="GO" id="GO:0071555">
    <property type="term" value="P:cell wall organization"/>
    <property type="evidence" value="ECO:0007669"/>
    <property type="project" value="UniProtKB-KW"/>
</dbReference>
<dbReference type="GO" id="GO:0019277">
    <property type="term" value="P:UDP-N-acetylgalactosamine biosynthetic process"/>
    <property type="evidence" value="ECO:0007669"/>
    <property type="project" value="InterPro"/>
</dbReference>
<dbReference type="SUPFAM" id="SSF55205">
    <property type="entry name" value="EPT/RTPC-like"/>
    <property type="match status" value="1"/>
</dbReference>
<dbReference type="InterPro" id="IPR005750">
    <property type="entry name" value="UDP_GlcNAc_COvinyl_MurA"/>
</dbReference>
<keyword evidence="4 12" id="KW-0132">Cell division</keyword>
<proteinExistence type="inferred from homology"/>
<dbReference type="RefSeq" id="WP_012303263.1">
    <property type="nucleotide sequence ID" value="NC_010424.1"/>
</dbReference>
<dbReference type="eggNOG" id="COG0766">
    <property type="taxonomic scope" value="Bacteria"/>
</dbReference>
<dbReference type="GO" id="GO:0008360">
    <property type="term" value="P:regulation of cell shape"/>
    <property type="evidence" value="ECO:0007669"/>
    <property type="project" value="UniProtKB-KW"/>
</dbReference>
<dbReference type="HOGENOM" id="CLU_027387_0_0_9"/>
<dbReference type="GO" id="GO:0009252">
    <property type="term" value="P:peptidoglycan biosynthetic process"/>
    <property type="evidence" value="ECO:0007669"/>
    <property type="project" value="UniProtKB-UniRule"/>
</dbReference>
<organism evidence="14 15">
    <name type="scientific">Desulforudis audaxviator (strain MP104C)</name>
    <dbReference type="NCBI Taxonomy" id="477974"/>
    <lineage>
        <taxon>Bacteria</taxon>
        <taxon>Bacillati</taxon>
        <taxon>Bacillota</taxon>
        <taxon>Clostridia</taxon>
        <taxon>Thermoanaerobacterales</taxon>
        <taxon>Candidatus Desulforudaceae</taxon>
        <taxon>Candidatus Desulforudis</taxon>
    </lineage>
</organism>
<reference evidence="15" key="1">
    <citation type="submission" date="2007-10" db="EMBL/GenBank/DDBJ databases">
        <title>Complete sequence of chromosome of Desulforudis audaxviator MP104C.</title>
        <authorList>
            <person name="Copeland A."/>
            <person name="Lucas S."/>
            <person name="Lapidus A."/>
            <person name="Barry K."/>
            <person name="Glavina del Rio T."/>
            <person name="Dalin E."/>
            <person name="Tice H."/>
            <person name="Bruce D."/>
            <person name="Pitluck S."/>
            <person name="Lowry S.R."/>
            <person name="Larimer F."/>
            <person name="Land M.L."/>
            <person name="Hauser L."/>
            <person name="Kyrpides N."/>
            <person name="Ivanova N.N."/>
            <person name="Richardson P."/>
        </authorList>
    </citation>
    <scope>NUCLEOTIDE SEQUENCE [LARGE SCALE GENOMIC DNA]</scope>
    <source>
        <strain evidence="15">MP104C</strain>
    </source>
</reference>
<dbReference type="EC" id="2.5.1.7" evidence="12"/>
<evidence type="ECO:0000256" key="3">
    <source>
        <dbReference type="ARBA" id="ARBA00022490"/>
    </source>
</evidence>
<feature type="modified residue" description="2-(S-cysteinyl)pyruvic acid O-phosphothioketal" evidence="12">
    <location>
        <position position="117"/>
    </location>
</feature>
<dbReference type="NCBIfam" id="NF006873">
    <property type="entry name" value="PRK09369.1"/>
    <property type="match status" value="1"/>
</dbReference>
<evidence type="ECO:0000313" key="14">
    <source>
        <dbReference type="EMBL" id="ACA60689.1"/>
    </source>
</evidence>
<feature type="binding site" evidence="12">
    <location>
        <position position="93"/>
    </location>
    <ligand>
        <name>UDP-N-acetyl-alpha-D-glucosamine</name>
        <dbReference type="ChEBI" id="CHEBI:57705"/>
    </ligand>
</feature>
<feature type="domain" description="Enolpyruvate transferase" evidence="13">
    <location>
        <begin position="6"/>
        <end position="407"/>
    </location>
</feature>
<feature type="binding site" evidence="12">
    <location>
        <begin position="22"/>
        <end position="23"/>
    </location>
    <ligand>
        <name>phosphoenolpyruvate</name>
        <dbReference type="ChEBI" id="CHEBI:58702"/>
    </ligand>
</feature>
<comment type="similarity">
    <text evidence="10 12">Belongs to the EPSP synthase family. MurA subfamily.</text>
</comment>
<evidence type="ECO:0000259" key="13">
    <source>
        <dbReference type="Pfam" id="PF00275"/>
    </source>
</evidence>
<feature type="binding site" evidence="12">
    <location>
        <position position="307"/>
    </location>
    <ligand>
        <name>UDP-N-acetyl-alpha-D-glucosamine</name>
        <dbReference type="ChEBI" id="CHEBI:57705"/>
    </ligand>
</feature>
<dbReference type="GO" id="GO:0008760">
    <property type="term" value="F:UDP-N-acetylglucosamine 1-carboxyvinyltransferase activity"/>
    <property type="evidence" value="ECO:0007669"/>
    <property type="project" value="UniProtKB-UniRule"/>
</dbReference>
<dbReference type="AlphaFoldDB" id="B1I6P1"/>
<dbReference type="PANTHER" id="PTHR43783:SF1">
    <property type="entry name" value="UDP-N-ACETYLGLUCOSAMINE 1-CARBOXYVINYLTRANSFERASE"/>
    <property type="match status" value="1"/>
</dbReference>
<accession>B1I6P1</accession>
<evidence type="ECO:0000256" key="12">
    <source>
        <dbReference type="HAMAP-Rule" id="MF_00111"/>
    </source>
</evidence>
<keyword evidence="8 12" id="KW-0131">Cell cycle</keyword>
<comment type="subcellular location">
    <subcellularLocation>
        <location evidence="1 12">Cytoplasm</location>
    </subcellularLocation>
</comment>
<comment type="pathway">
    <text evidence="2 12">Cell wall biogenesis; peptidoglycan biosynthesis.</text>
</comment>
<dbReference type="NCBIfam" id="TIGR01072">
    <property type="entry name" value="murA"/>
    <property type="match status" value="1"/>
</dbReference>
<dbReference type="Gene3D" id="3.65.10.10">
    <property type="entry name" value="Enolpyruvate transferase domain"/>
    <property type="match status" value="2"/>
</dbReference>
<dbReference type="EMBL" id="CP000860">
    <property type="protein sequence ID" value="ACA60689.1"/>
    <property type="molecule type" value="Genomic_DNA"/>
</dbReference>
<evidence type="ECO:0000256" key="4">
    <source>
        <dbReference type="ARBA" id="ARBA00022618"/>
    </source>
</evidence>
<dbReference type="Proteomes" id="UP000008544">
    <property type="component" value="Chromosome"/>
</dbReference>
<evidence type="ECO:0000256" key="5">
    <source>
        <dbReference type="ARBA" id="ARBA00022679"/>
    </source>
</evidence>
<keyword evidence="7 12" id="KW-0573">Peptidoglycan synthesis</keyword>
<feature type="binding site" evidence="12">
    <location>
        <position position="329"/>
    </location>
    <ligand>
        <name>UDP-N-acetyl-alpha-D-glucosamine</name>
        <dbReference type="ChEBI" id="CHEBI:57705"/>
    </ligand>
</feature>
<comment type="catalytic activity">
    <reaction evidence="11 12">
        <text>phosphoenolpyruvate + UDP-N-acetyl-alpha-D-glucosamine = UDP-N-acetyl-3-O-(1-carboxyvinyl)-alpha-D-glucosamine + phosphate</text>
        <dbReference type="Rhea" id="RHEA:18681"/>
        <dbReference type="ChEBI" id="CHEBI:43474"/>
        <dbReference type="ChEBI" id="CHEBI:57705"/>
        <dbReference type="ChEBI" id="CHEBI:58702"/>
        <dbReference type="ChEBI" id="CHEBI:68483"/>
        <dbReference type="EC" id="2.5.1.7"/>
    </reaction>
</comment>
<name>B1I6P1_DESAP</name>
<dbReference type="InterPro" id="IPR036968">
    <property type="entry name" value="Enolpyruvate_Tfrase_sf"/>
</dbReference>
<keyword evidence="5 12" id="KW-0808">Transferase</keyword>
<evidence type="ECO:0000256" key="2">
    <source>
        <dbReference type="ARBA" id="ARBA00004752"/>
    </source>
</evidence>
<dbReference type="Pfam" id="PF00275">
    <property type="entry name" value="EPSP_synthase"/>
    <property type="match status" value="1"/>
</dbReference>
<reference evidence="14 15" key="2">
    <citation type="journal article" date="2008" name="Science">
        <title>Environmental genomics reveals a single-species ecosystem deep within Earth.</title>
        <authorList>
            <person name="Chivian D."/>
            <person name="Brodie E.L."/>
            <person name="Alm E.J."/>
            <person name="Culley D.E."/>
            <person name="Dehal P.S."/>
            <person name="Desantis T.Z."/>
            <person name="Gihring T.M."/>
            <person name="Lapidus A."/>
            <person name="Lin L.H."/>
            <person name="Lowry S.R."/>
            <person name="Moser D.P."/>
            <person name="Richardson P.M."/>
            <person name="Southam G."/>
            <person name="Wanger G."/>
            <person name="Pratt L.M."/>
            <person name="Andersen G.L."/>
            <person name="Hazen T.C."/>
            <person name="Brockman F.J."/>
            <person name="Arkin A.P."/>
            <person name="Onstott T.C."/>
        </authorList>
    </citation>
    <scope>NUCLEOTIDE SEQUENCE [LARGE SCALE GENOMIC DNA]</scope>
    <source>
        <strain evidence="14 15">MP104C</strain>
    </source>
</reference>
<feature type="active site" description="Proton donor" evidence="12">
    <location>
        <position position="117"/>
    </location>
</feature>
<keyword evidence="6 12" id="KW-0133">Cell shape</keyword>
<dbReference type="InterPro" id="IPR001986">
    <property type="entry name" value="Enolpyruvate_Tfrase_dom"/>
</dbReference>
<sequence length="418" mass="45071">MNKMVVRGSRPLRGRIRVSGAKNATLAILCACVLSKNEVILENIPDISDVRVMLEIISYLGLQATWLGEDVLKISGAARVGDETPYQLTKKLRASNLLLGPLMARNTAARVALPGGCNIGSRPMDLHFKGLTSMGADLEIRSGYIEGRVSGRLQGARVYLDFPSVGATENIMMAAVLAEGQTILENVAKEPEVVDLANFLNALGARIRGAGTDLIRIDGVPELSAPVRYSVIPDRIEAGTFMVAAAATGGDVSLEHVIPPHVEPLSAKLREANVRVEEAEDTIRVSTPEPLLPINIKTMPYPGFATDMQSQMMSLLSVVPGTSIIVENIFENRFQVAQELRRMGAQIKVEGRVAVIEGIPRLHGTQVKSTDLRAGAALVIAGLMAEGTTEIQNAHFIDRGYRDLEARLRSLGADVKRV</sequence>
<comment type="function">
    <text evidence="12">Cell wall formation. Adds enolpyruvyl to UDP-N-acetylglucosamine.</text>
</comment>
<evidence type="ECO:0000256" key="1">
    <source>
        <dbReference type="ARBA" id="ARBA00004496"/>
    </source>
</evidence>
<evidence type="ECO:0000256" key="9">
    <source>
        <dbReference type="ARBA" id="ARBA00023316"/>
    </source>
</evidence>
<comment type="caution">
    <text evidence="12">Lacks conserved residue(s) required for the propagation of feature annotation.</text>
</comment>
<evidence type="ECO:0000256" key="11">
    <source>
        <dbReference type="ARBA" id="ARBA00047527"/>
    </source>
</evidence>
<keyword evidence="9 12" id="KW-0961">Cell wall biogenesis/degradation</keyword>
<dbReference type="CDD" id="cd01555">
    <property type="entry name" value="UdpNAET"/>
    <property type="match status" value="1"/>
</dbReference>
<dbReference type="GO" id="GO:0005737">
    <property type="term" value="C:cytoplasm"/>
    <property type="evidence" value="ECO:0007669"/>
    <property type="project" value="UniProtKB-SubCell"/>
</dbReference>
<evidence type="ECO:0000256" key="6">
    <source>
        <dbReference type="ARBA" id="ARBA00022960"/>
    </source>
</evidence>
<evidence type="ECO:0000256" key="8">
    <source>
        <dbReference type="ARBA" id="ARBA00023306"/>
    </source>
</evidence>
<dbReference type="HAMAP" id="MF_00111">
    <property type="entry name" value="MurA"/>
    <property type="match status" value="1"/>
</dbReference>
<dbReference type="FunFam" id="3.65.10.10:FF:000001">
    <property type="entry name" value="UDP-N-acetylglucosamine 1-carboxyvinyltransferase"/>
    <property type="match status" value="1"/>
</dbReference>
<dbReference type="KEGG" id="dau:Daud_2202"/>
<evidence type="ECO:0000256" key="7">
    <source>
        <dbReference type="ARBA" id="ARBA00022984"/>
    </source>
</evidence>
<gene>
    <name evidence="12" type="primary">murA</name>
    <name evidence="14" type="ordered locus">Daud_2202</name>
</gene>
<dbReference type="InterPro" id="IPR013792">
    <property type="entry name" value="RNA3'P_cycl/enolpyr_Trfase_a/b"/>
</dbReference>
<keyword evidence="12" id="KW-0670">Pyruvate</keyword>
<evidence type="ECO:0000313" key="15">
    <source>
        <dbReference type="Proteomes" id="UP000008544"/>
    </source>
</evidence>
<feature type="binding site" evidence="12">
    <location>
        <begin position="122"/>
        <end position="126"/>
    </location>
    <ligand>
        <name>UDP-N-acetyl-alpha-D-glucosamine</name>
        <dbReference type="ChEBI" id="CHEBI:57705"/>
    </ligand>
</feature>
<keyword evidence="3 12" id="KW-0963">Cytoplasm</keyword>
<dbReference type="OrthoDB" id="9803760at2"/>
<evidence type="ECO:0000256" key="10">
    <source>
        <dbReference type="ARBA" id="ARBA00038367"/>
    </source>
</evidence>
<dbReference type="InterPro" id="IPR050068">
    <property type="entry name" value="MurA_subfamily"/>
</dbReference>
<dbReference type="PANTHER" id="PTHR43783">
    <property type="entry name" value="UDP-N-ACETYLGLUCOSAMINE 1-CARBOXYVINYLTRANSFERASE"/>
    <property type="match status" value="1"/>
</dbReference>
<keyword evidence="15" id="KW-1185">Reference proteome</keyword>
<dbReference type="UniPathway" id="UPA00219"/>
<dbReference type="GO" id="GO:0051301">
    <property type="term" value="P:cell division"/>
    <property type="evidence" value="ECO:0007669"/>
    <property type="project" value="UniProtKB-KW"/>
</dbReference>
<dbReference type="STRING" id="477974.Daud_2202"/>